<keyword evidence="1" id="KW-0812">Transmembrane</keyword>
<gene>
    <name evidence="2" type="ORF">SAMN04515678_101156</name>
</gene>
<sequence length="162" mass="17435">MDRDDTDAGEVLVVVHASAPRRWMGIVALAGLGTLLAALAIGTPMAFLWRLVFLAGAAGAIAGAAAMHRATQAVLELTREELRERGGLVLARIEEVERVDRSMFAMKPSNGFLLKLSRPQTRVWRPGLWWRLGRRVAVGGVTAGAQTRPMADIIAALKSGQI</sequence>
<feature type="transmembrane region" description="Helical" evidence="1">
    <location>
        <begin position="23"/>
        <end position="41"/>
    </location>
</feature>
<dbReference type="EMBL" id="FOMS01000001">
    <property type="protein sequence ID" value="SFD45565.1"/>
    <property type="molecule type" value="Genomic_DNA"/>
</dbReference>
<evidence type="ECO:0000313" key="3">
    <source>
        <dbReference type="Proteomes" id="UP000325289"/>
    </source>
</evidence>
<dbReference type="AlphaFoldDB" id="A0A1I1SGE4"/>
<dbReference type="RefSeq" id="WP_149753971.1">
    <property type="nucleotide sequence ID" value="NZ_FOMS01000001.1"/>
</dbReference>
<reference evidence="2 3" key="1">
    <citation type="submission" date="2016-10" db="EMBL/GenBank/DDBJ databases">
        <authorList>
            <person name="Varghese N."/>
            <person name="Submissions S."/>
        </authorList>
    </citation>
    <scope>NUCLEOTIDE SEQUENCE [LARGE SCALE GENOMIC DNA]</scope>
    <source>
        <strain evidence="3">YIM D21,KCTC 23444,ACCC 10710</strain>
    </source>
</reference>
<organism evidence="2 3">
    <name type="scientific">Roseivivax sediminis</name>
    <dbReference type="NCBI Taxonomy" id="936889"/>
    <lineage>
        <taxon>Bacteria</taxon>
        <taxon>Pseudomonadati</taxon>
        <taxon>Pseudomonadota</taxon>
        <taxon>Alphaproteobacteria</taxon>
        <taxon>Rhodobacterales</taxon>
        <taxon>Roseobacteraceae</taxon>
        <taxon>Roseivivax</taxon>
    </lineage>
</organism>
<dbReference type="Proteomes" id="UP000325289">
    <property type="component" value="Unassembled WGS sequence"/>
</dbReference>
<name>A0A1I1SGE4_9RHOB</name>
<accession>A0A1I1SGE4</accession>
<proteinExistence type="predicted"/>
<keyword evidence="1" id="KW-1133">Transmembrane helix</keyword>
<keyword evidence="1" id="KW-0472">Membrane</keyword>
<keyword evidence="3" id="KW-1185">Reference proteome</keyword>
<protein>
    <submittedName>
        <fullName evidence="2">Uncharacterized protein</fullName>
    </submittedName>
</protein>
<evidence type="ECO:0000256" key="1">
    <source>
        <dbReference type="SAM" id="Phobius"/>
    </source>
</evidence>
<evidence type="ECO:0000313" key="2">
    <source>
        <dbReference type="EMBL" id="SFD45565.1"/>
    </source>
</evidence>
<feature type="transmembrane region" description="Helical" evidence="1">
    <location>
        <begin position="47"/>
        <end position="67"/>
    </location>
</feature>